<evidence type="ECO:0000259" key="2">
    <source>
        <dbReference type="Pfam" id="PF04982"/>
    </source>
</evidence>
<evidence type="ECO:0000313" key="4">
    <source>
        <dbReference type="Proteomes" id="UP000005496"/>
    </source>
</evidence>
<keyword evidence="1" id="KW-0472">Membrane</keyword>
<gene>
    <name evidence="3" type="ORF">Dthio_PD1680</name>
</gene>
<dbReference type="EMBL" id="ACJN02000002">
    <property type="protein sequence ID" value="EFI34329.1"/>
    <property type="molecule type" value="Genomic_DNA"/>
</dbReference>
<dbReference type="PANTHER" id="PTHR33741">
    <property type="entry name" value="TRANSMEMBRANE PROTEIN DDB_G0269096-RELATED"/>
    <property type="match status" value="1"/>
</dbReference>
<dbReference type="InterPro" id="IPR058581">
    <property type="entry name" value="TM_HPP"/>
</dbReference>
<name>D6SNK3_9BACT</name>
<keyword evidence="1" id="KW-1133">Transmembrane helix</keyword>
<accession>D6SNK3</accession>
<organism evidence="3 4">
    <name type="scientific">Desulfonatronospira thiodismutans ASO3-1</name>
    <dbReference type="NCBI Taxonomy" id="555779"/>
    <lineage>
        <taxon>Bacteria</taxon>
        <taxon>Pseudomonadati</taxon>
        <taxon>Thermodesulfobacteriota</taxon>
        <taxon>Desulfovibrionia</taxon>
        <taxon>Desulfovibrionales</taxon>
        <taxon>Desulfonatronovibrionaceae</taxon>
        <taxon>Desulfonatronospira</taxon>
    </lineage>
</organism>
<dbReference type="eggNOG" id="COG3448">
    <property type="taxonomic scope" value="Bacteria"/>
</dbReference>
<dbReference type="Proteomes" id="UP000005496">
    <property type="component" value="Unassembled WGS sequence"/>
</dbReference>
<feature type="transmembrane region" description="Helical" evidence="1">
    <location>
        <begin position="20"/>
        <end position="40"/>
    </location>
</feature>
<dbReference type="RefSeq" id="WP_008869657.1">
    <property type="nucleotide sequence ID" value="NZ_ACJN02000002.1"/>
</dbReference>
<dbReference type="OrthoDB" id="9811720at2"/>
<dbReference type="AlphaFoldDB" id="D6SNK3"/>
<feature type="transmembrane region" description="Helical" evidence="1">
    <location>
        <begin position="130"/>
        <end position="155"/>
    </location>
</feature>
<evidence type="ECO:0000313" key="3">
    <source>
        <dbReference type="EMBL" id="EFI34329.1"/>
    </source>
</evidence>
<feature type="transmembrane region" description="Helical" evidence="1">
    <location>
        <begin position="46"/>
        <end position="64"/>
    </location>
</feature>
<evidence type="ECO:0000256" key="1">
    <source>
        <dbReference type="SAM" id="Phobius"/>
    </source>
</evidence>
<feature type="transmembrane region" description="Helical" evidence="1">
    <location>
        <begin position="98"/>
        <end position="118"/>
    </location>
</feature>
<comment type="caution">
    <text evidence="3">The sequence shown here is derived from an EMBL/GenBank/DDBJ whole genome shotgun (WGS) entry which is preliminary data.</text>
</comment>
<dbReference type="PANTHER" id="PTHR33741:SF5">
    <property type="entry name" value="TRANSMEMBRANE PROTEIN DDB_G0269096-RELATED"/>
    <property type="match status" value="1"/>
</dbReference>
<feature type="domain" description="HPP transmembrane region" evidence="2">
    <location>
        <begin position="17"/>
        <end position="154"/>
    </location>
</feature>
<dbReference type="Pfam" id="PF04982">
    <property type="entry name" value="TM_HPP"/>
    <property type="match status" value="1"/>
</dbReference>
<sequence>MIIKKLRLRLTKFRRYWQHYVFQSLAATVALFALMMIINIQEKPVIIASIGATTFIVFTMPGYLTAKPRNVIGGHIIGMLCGFLASAAIMILENPPTIPMAMILSLAVGLSIFAMVVLDMEHPPASGTALGVALHGISVTVTLTILVSILFLSLVHKLFRHRLRDLT</sequence>
<feature type="transmembrane region" description="Helical" evidence="1">
    <location>
        <begin position="71"/>
        <end position="92"/>
    </location>
</feature>
<keyword evidence="1" id="KW-0812">Transmembrane</keyword>
<proteinExistence type="predicted"/>
<keyword evidence="4" id="KW-1185">Reference proteome</keyword>
<dbReference type="InterPro" id="IPR007065">
    <property type="entry name" value="HPP"/>
</dbReference>
<reference evidence="3" key="1">
    <citation type="submission" date="2010-05" db="EMBL/GenBank/DDBJ databases">
        <title>The draft genome of Desulfonatronospira thiodismutans ASO3-1.</title>
        <authorList>
            <consortium name="US DOE Joint Genome Institute (JGI-PGF)"/>
            <person name="Lucas S."/>
            <person name="Copeland A."/>
            <person name="Lapidus A."/>
            <person name="Cheng J.-F."/>
            <person name="Bruce D."/>
            <person name="Goodwin L."/>
            <person name="Pitluck S."/>
            <person name="Chertkov O."/>
            <person name="Brettin T."/>
            <person name="Detter J.C."/>
            <person name="Han C."/>
            <person name="Land M.L."/>
            <person name="Hauser L."/>
            <person name="Kyrpides N."/>
            <person name="Mikhailova N."/>
            <person name="Muyzer G."/>
            <person name="Woyke T."/>
        </authorList>
    </citation>
    <scope>NUCLEOTIDE SEQUENCE [LARGE SCALE GENOMIC DNA]</scope>
    <source>
        <strain evidence="3">ASO3-1</strain>
    </source>
</reference>
<protein>
    <recommendedName>
        <fullName evidence="2">HPP transmembrane region domain-containing protein</fullName>
    </recommendedName>
</protein>